<evidence type="ECO:0000256" key="7">
    <source>
        <dbReference type="ARBA" id="ARBA00023098"/>
    </source>
</evidence>
<dbReference type="PRINTS" id="PR00850">
    <property type="entry name" value="GLHYDRLASE59"/>
</dbReference>
<evidence type="ECO:0000256" key="1">
    <source>
        <dbReference type="ARBA" id="ARBA00005637"/>
    </source>
</evidence>
<keyword evidence="4" id="KW-0378">Hydrolase</keyword>
<protein>
    <recommendedName>
        <fullName evidence="2">galactosylceramidase</fullName>
        <ecNumber evidence="2">3.2.1.46</ecNumber>
    </recommendedName>
    <alternativeName>
        <fullName evidence="11">Galactosylceramidase</fullName>
    </alternativeName>
</protein>
<sequence>RFSLSNSHDNIFEPKMLTLNSICAVLIALIVVKVDASYVLDDQDGLGRQYDGIGGLSGGGATSKLLMNYPDKQRNEILDYLFKPNFGASLQILKVEIGGDSQSTDGTESSHMHESWDENYKRGYEWQLMLEAKKRNPKIKLYGLPWAFPGWVGKGTRSPYKFPELSANYITKWLVGAKVHYNLTIDYVGIWNERPYDITYIKTLRKMLDSNLLESVQIVAADGGWGISSDIMKDPVLRDAITYIGTHYPGTVSSNEAKMTGKQLWSSEDYSTFNDEVGGGCWARILNQNYVNGYMTATISWNLIASYYESLPFGRDGLMTAEEPWSGHYVVDTPIWVSAHTTQFTNIGWKYLKHGMGVGKLAKGGSMVTLTSPDMKELTIVIETMSHNHSKCIRPALPAYDVAPQNVTINLKGSFGSITELNMWTSKIGFNGQASAMFKNMGKIKAGSSFTVALDVDEIVTLTTVNTGMKGTYPDSPASKPFPTQYKDDFQSYPEFSEPFNIAPQIGVFEIRMSQDPAHAKYLKQVVLQQPCDWCSQDNNKPIAIIGDAWSDLTAQIDFSIPKVNGSSGPFIALRVDRGGCGAYQAQGLFFWVTTTTNMYYLSSDLAHEKLLAHGSATVNTDAWYTLKLTAKGNMVTGELSGKQLFSIDVSKAGAPSKGFAAFGTMDFGYGEFDNFMIN</sequence>
<evidence type="ECO:0000259" key="13">
    <source>
        <dbReference type="Pfam" id="PF02057"/>
    </source>
</evidence>
<dbReference type="AlphaFoldDB" id="A0A8S4NUX8"/>
<evidence type="ECO:0000256" key="9">
    <source>
        <dbReference type="ARBA" id="ARBA00023180"/>
    </source>
</evidence>
<dbReference type="Pfam" id="PF21708">
    <property type="entry name" value="Glyco_hydro_59_C"/>
    <property type="match status" value="1"/>
</dbReference>
<dbReference type="InterPro" id="IPR013785">
    <property type="entry name" value="Aldolase_TIM"/>
</dbReference>
<keyword evidence="8" id="KW-1015">Disulfide bond</keyword>
<feature type="non-terminal residue" evidence="16">
    <location>
        <position position="679"/>
    </location>
</feature>
<gene>
    <name evidence="16" type="ORF">OFUS_LOCUS10766</name>
</gene>
<evidence type="ECO:0000259" key="14">
    <source>
        <dbReference type="Pfam" id="PF17387"/>
    </source>
</evidence>
<dbReference type="Pfam" id="PF17387">
    <property type="entry name" value="Glyco_hydro_59M"/>
    <property type="match status" value="1"/>
</dbReference>
<evidence type="ECO:0000256" key="11">
    <source>
        <dbReference type="ARBA" id="ARBA00033098"/>
    </source>
</evidence>
<keyword evidence="17" id="KW-1185">Reference proteome</keyword>
<dbReference type="PANTHER" id="PTHR15172:SF1">
    <property type="entry name" value="GALACTOCEREBROSIDASE"/>
    <property type="match status" value="1"/>
</dbReference>
<dbReference type="Gene3D" id="3.20.20.70">
    <property type="entry name" value="Aldolase class I"/>
    <property type="match status" value="1"/>
</dbReference>
<reference evidence="16" key="1">
    <citation type="submission" date="2022-03" db="EMBL/GenBank/DDBJ databases">
        <authorList>
            <person name="Martin C."/>
        </authorList>
    </citation>
    <scope>NUCLEOTIDE SEQUENCE</scope>
</reference>
<dbReference type="InterPro" id="IPR001286">
    <property type="entry name" value="Glyco_hydro_59"/>
</dbReference>
<evidence type="ECO:0000256" key="8">
    <source>
        <dbReference type="ARBA" id="ARBA00023157"/>
    </source>
</evidence>
<organism evidence="16 17">
    <name type="scientific">Owenia fusiformis</name>
    <name type="common">Polychaete worm</name>
    <dbReference type="NCBI Taxonomy" id="6347"/>
    <lineage>
        <taxon>Eukaryota</taxon>
        <taxon>Metazoa</taxon>
        <taxon>Spiralia</taxon>
        <taxon>Lophotrochozoa</taxon>
        <taxon>Annelida</taxon>
        <taxon>Polychaeta</taxon>
        <taxon>Sedentaria</taxon>
        <taxon>Canalipalpata</taxon>
        <taxon>Sabellida</taxon>
        <taxon>Oweniida</taxon>
        <taxon>Oweniidae</taxon>
        <taxon>Owenia</taxon>
    </lineage>
</organism>
<keyword evidence="10" id="KW-0326">Glycosidase</keyword>
<dbReference type="InterPro" id="IPR035394">
    <property type="entry name" value="Glyco_hydro_59_dom"/>
</dbReference>
<name>A0A8S4NUX8_OWEFU</name>
<comment type="caution">
    <text evidence="16">The sequence shown here is derived from an EMBL/GenBank/DDBJ whole genome shotgun (WGS) entry which is preliminary data.</text>
</comment>
<dbReference type="InterPro" id="IPR049162">
    <property type="entry name" value="GH59_C"/>
</dbReference>
<evidence type="ECO:0000256" key="3">
    <source>
        <dbReference type="ARBA" id="ARBA00022729"/>
    </source>
</evidence>
<evidence type="ECO:0000259" key="15">
    <source>
        <dbReference type="Pfam" id="PF21708"/>
    </source>
</evidence>
<dbReference type="GO" id="GO:0004336">
    <property type="term" value="F:galactosylceramidase activity"/>
    <property type="evidence" value="ECO:0007669"/>
    <property type="project" value="UniProtKB-EC"/>
</dbReference>
<dbReference type="EC" id="3.2.1.46" evidence="2"/>
<dbReference type="InterPro" id="IPR049161">
    <property type="entry name" value="GH59_cat"/>
</dbReference>
<feature type="domain" description="Glycosyl hydrolase family 59 catalytic" evidence="13">
    <location>
        <begin position="50"/>
        <end position="343"/>
    </location>
</feature>
<proteinExistence type="inferred from homology"/>
<accession>A0A8S4NUX8</accession>
<dbReference type="FunFam" id="3.20.20.70:FF:000091">
    <property type="entry name" value="galactocerebrosidase precursor"/>
    <property type="match status" value="1"/>
</dbReference>
<evidence type="ECO:0000256" key="5">
    <source>
        <dbReference type="ARBA" id="ARBA00022919"/>
    </source>
</evidence>
<evidence type="ECO:0000256" key="10">
    <source>
        <dbReference type="ARBA" id="ARBA00023295"/>
    </source>
</evidence>
<evidence type="ECO:0000313" key="17">
    <source>
        <dbReference type="Proteomes" id="UP000749559"/>
    </source>
</evidence>
<dbReference type="FunFam" id="3.20.20.80:FF:000026">
    <property type="entry name" value="galactocerebrosidase precursor"/>
    <property type="match status" value="1"/>
</dbReference>
<keyword evidence="9" id="KW-0325">Glycoprotein</keyword>
<keyword evidence="6" id="KW-0442">Lipid degradation</keyword>
<dbReference type="Proteomes" id="UP000749559">
    <property type="component" value="Unassembled WGS sequence"/>
</dbReference>
<keyword evidence="3" id="KW-0732">Signal</keyword>
<dbReference type="Pfam" id="PF02057">
    <property type="entry name" value="Glyco_hydro_59"/>
    <property type="match status" value="1"/>
</dbReference>
<dbReference type="GO" id="GO:0016020">
    <property type="term" value="C:membrane"/>
    <property type="evidence" value="ECO:0007669"/>
    <property type="project" value="GOC"/>
</dbReference>
<comment type="similarity">
    <text evidence="1">Belongs to the glycosyl hydrolase 59 family.</text>
</comment>
<dbReference type="InterPro" id="IPR017853">
    <property type="entry name" value="GH"/>
</dbReference>
<dbReference type="EMBL" id="CAIIXF020000005">
    <property type="protein sequence ID" value="CAH1784597.1"/>
    <property type="molecule type" value="Genomic_DNA"/>
</dbReference>
<feature type="active site" description="Proton donor/acceptor" evidence="12">
    <location>
        <position position="193"/>
    </location>
</feature>
<feature type="active site" description="Nucleophile" evidence="12">
    <location>
        <position position="268"/>
    </location>
</feature>
<dbReference type="PANTHER" id="PTHR15172">
    <property type="entry name" value="GALACTOCEREBROSIDASE"/>
    <property type="match status" value="1"/>
</dbReference>
<feature type="domain" description="Glycosyl hydrolase family 59 central" evidence="14">
    <location>
        <begin position="351"/>
        <end position="469"/>
    </location>
</feature>
<evidence type="ECO:0000313" key="16">
    <source>
        <dbReference type="EMBL" id="CAH1784597.1"/>
    </source>
</evidence>
<dbReference type="Gene3D" id="2.60.120.560">
    <property type="entry name" value="Exo-inulinase, domain 1"/>
    <property type="match status" value="1"/>
</dbReference>
<keyword evidence="5" id="KW-0746">Sphingolipid metabolism</keyword>
<keyword evidence="7" id="KW-0443">Lipid metabolism</keyword>
<dbReference type="SUPFAM" id="SSF51445">
    <property type="entry name" value="(Trans)glycosidases"/>
    <property type="match status" value="1"/>
</dbReference>
<evidence type="ECO:0000256" key="4">
    <source>
        <dbReference type="ARBA" id="ARBA00022801"/>
    </source>
</evidence>
<evidence type="ECO:0000256" key="6">
    <source>
        <dbReference type="ARBA" id="ARBA00022963"/>
    </source>
</evidence>
<evidence type="ECO:0000256" key="2">
    <source>
        <dbReference type="ARBA" id="ARBA00012657"/>
    </source>
</evidence>
<dbReference type="GO" id="GO:0006683">
    <property type="term" value="P:galactosylceramide catabolic process"/>
    <property type="evidence" value="ECO:0007669"/>
    <property type="project" value="InterPro"/>
</dbReference>
<dbReference type="OrthoDB" id="440760at2759"/>
<dbReference type="Gene3D" id="3.20.20.80">
    <property type="entry name" value="Glycosidases"/>
    <property type="match status" value="1"/>
</dbReference>
<dbReference type="GO" id="GO:0005764">
    <property type="term" value="C:lysosome"/>
    <property type="evidence" value="ECO:0007669"/>
    <property type="project" value="TreeGrafter"/>
</dbReference>
<feature type="domain" description="Glycosyl hydrolase family 59 C-terminal lectin" evidence="15">
    <location>
        <begin position="505"/>
        <end position="678"/>
    </location>
</feature>
<evidence type="ECO:0000256" key="12">
    <source>
        <dbReference type="PIRSR" id="PIRSR601286-50"/>
    </source>
</evidence>